<evidence type="ECO:0000256" key="14">
    <source>
        <dbReference type="PIRSR" id="PIRSR006621-2"/>
    </source>
</evidence>
<evidence type="ECO:0000256" key="5">
    <source>
        <dbReference type="ARBA" id="ARBA00022643"/>
    </source>
</evidence>
<dbReference type="Proteomes" id="UP000268192">
    <property type="component" value="Chromosome"/>
</dbReference>
<dbReference type="NCBIfam" id="TIGR00737">
    <property type="entry name" value="nifR3_yhdG"/>
    <property type="match status" value="1"/>
</dbReference>
<evidence type="ECO:0000313" key="17">
    <source>
        <dbReference type="Proteomes" id="UP000268192"/>
    </source>
</evidence>
<evidence type="ECO:0000256" key="6">
    <source>
        <dbReference type="ARBA" id="ARBA00022694"/>
    </source>
</evidence>
<dbReference type="PANTHER" id="PTHR45846">
    <property type="entry name" value="TRNA-DIHYDROURIDINE(47) SYNTHASE [NAD(P)(+)]-LIKE"/>
    <property type="match status" value="1"/>
</dbReference>
<evidence type="ECO:0000256" key="2">
    <source>
        <dbReference type="ARBA" id="ARBA00002790"/>
    </source>
</evidence>
<dbReference type="CDD" id="cd02801">
    <property type="entry name" value="DUS_like_FMN"/>
    <property type="match status" value="1"/>
</dbReference>
<feature type="binding site" evidence="14">
    <location>
        <begin position="235"/>
        <end position="236"/>
    </location>
    <ligand>
        <name>FMN</name>
        <dbReference type="ChEBI" id="CHEBI:58210"/>
    </ligand>
</feature>
<dbReference type="GO" id="GO:0017150">
    <property type="term" value="F:tRNA dihydrouridine synthase activity"/>
    <property type="evidence" value="ECO:0007669"/>
    <property type="project" value="InterPro"/>
</dbReference>
<sequence>MQPQLNSHLFDPWMIGSVAVRNRVVLAPMSGVTDLPFRRLAHRFGAGLVVTEMIASRELVGDSGDSRRRMAQEDGVVHVVQLAGRDASWMAEAARIAEGEGADVIDINMGCPAKKVIGGYSGSALMRDPDHALSLVDATITAVSVPVTVKMRLGWDENSINAPEIAARAEDAGAAMITVHGRTREQFYEGRADWNAIRAVRDAISVPLVANGDVATEADCHAIRVASGADAVMVGRAAQGQPWLPGALAGRGLGPSSAAEIVDVVIEHYEAMLAHYGTELGLRCARKHLGWYLGLHCTDVPAEMRAIVMGSRDPKAVIAALSQLFLNCENLAKPSAYGEAA</sequence>
<dbReference type="InterPro" id="IPR004652">
    <property type="entry name" value="DusB-like"/>
</dbReference>
<accession>A0A3S9B535</accession>
<evidence type="ECO:0000313" key="16">
    <source>
        <dbReference type="EMBL" id="AZN72040.1"/>
    </source>
</evidence>
<feature type="binding site" evidence="14">
    <location>
        <position position="81"/>
    </location>
    <ligand>
        <name>FMN</name>
        <dbReference type="ChEBI" id="CHEBI:58210"/>
    </ligand>
</feature>
<feature type="domain" description="DUS-like FMN-binding" evidence="15">
    <location>
        <begin position="26"/>
        <end position="295"/>
    </location>
</feature>
<keyword evidence="8" id="KW-0694">RNA-binding</keyword>
<dbReference type="InterPro" id="IPR035587">
    <property type="entry name" value="DUS-like_FMN-bd"/>
</dbReference>
<dbReference type="InterPro" id="IPR024036">
    <property type="entry name" value="tRNA-dHydroUridine_Synthase_C"/>
</dbReference>
<evidence type="ECO:0000256" key="3">
    <source>
        <dbReference type="ARBA" id="ARBA00022555"/>
    </source>
</evidence>
<dbReference type="EMBL" id="CP032509">
    <property type="protein sequence ID" value="AZN72040.1"/>
    <property type="molecule type" value="Genomic_DNA"/>
</dbReference>
<keyword evidence="17" id="KW-1185">Reference proteome</keyword>
<dbReference type="PANTHER" id="PTHR45846:SF1">
    <property type="entry name" value="TRNA-DIHYDROURIDINE(47) SYNTHASE [NAD(P)(+)]-LIKE"/>
    <property type="match status" value="1"/>
</dbReference>
<gene>
    <name evidence="16" type="primary">dusB</name>
    <name evidence="16" type="ORF">D5400_12815</name>
</gene>
<keyword evidence="7" id="KW-0521">NADP</keyword>
<dbReference type="Gene3D" id="3.20.20.70">
    <property type="entry name" value="Aldolase class I"/>
    <property type="match status" value="1"/>
</dbReference>
<comment type="catalytic activity">
    <reaction evidence="11">
        <text>a 5,6-dihydrouridine in tRNA + NAD(+) = a uridine in tRNA + NADH + H(+)</text>
        <dbReference type="Rhea" id="RHEA:54452"/>
        <dbReference type="Rhea" id="RHEA-COMP:13339"/>
        <dbReference type="Rhea" id="RHEA-COMP:13887"/>
        <dbReference type="ChEBI" id="CHEBI:15378"/>
        <dbReference type="ChEBI" id="CHEBI:57540"/>
        <dbReference type="ChEBI" id="CHEBI:57945"/>
        <dbReference type="ChEBI" id="CHEBI:65315"/>
        <dbReference type="ChEBI" id="CHEBI:74443"/>
    </reaction>
</comment>
<evidence type="ECO:0000256" key="7">
    <source>
        <dbReference type="ARBA" id="ARBA00022857"/>
    </source>
</evidence>
<dbReference type="KEGG" id="abaw:D5400_12815"/>
<keyword evidence="4 12" id="KW-0285">Flavoprotein</keyword>
<comment type="catalytic activity">
    <reaction evidence="10">
        <text>a 5,6-dihydrouridine in tRNA + NADP(+) = a uridine in tRNA + NADPH + H(+)</text>
        <dbReference type="Rhea" id="RHEA:23624"/>
        <dbReference type="Rhea" id="RHEA-COMP:13339"/>
        <dbReference type="Rhea" id="RHEA-COMP:13887"/>
        <dbReference type="ChEBI" id="CHEBI:15378"/>
        <dbReference type="ChEBI" id="CHEBI:57783"/>
        <dbReference type="ChEBI" id="CHEBI:58349"/>
        <dbReference type="ChEBI" id="CHEBI:65315"/>
        <dbReference type="ChEBI" id="CHEBI:74443"/>
    </reaction>
</comment>
<comment type="similarity">
    <text evidence="12">Belongs to the dus family.</text>
</comment>
<comment type="function">
    <text evidence="2 12">Catalyzes the synthesis of 5,6-dihydrouridine (D), a modified base found in the D-loop of most tRNAs, via the reduction of the C5-C6 double bond in target uridines.</text>
</comment>
<dbReference type="InterPro" id="IPR001269">
    <property type="entry name" value="DUS_fam"/>
</dbReference>
<dbReference type="Gene3D" id="1.10.1200.80">
    <property type="entry name" value="Putative flavin oxidoreducatase, domain 2"/>
    <property type="match status" value="1"/>
</dbReference>
<dbReference type="GO" id="GO:0000049">
    <property type="term" value="F:tRNA binding"/>
    <property type="evidence" value="ECO:0007669"/>
    <property type="project" value="UniProtKB-KW"/>
</dbReference>
<dbReference type="AlphaFoldDB" id="A0A3S9B535"/>
<feature type="binding site" evidence="14">
    <location>
        <position position="180"/>
    </location>
    <ligand>
        <name>FMN</name>
        <dbReference type="ChEBI" id="CHEBI:58210"/>
    </ligand>
</feature>
<evidence type="ECO:0000256" key="9">
    <source>
        <dbReference type="ARBA" id="ARBA00023002"/>
    </source>
</evidence>
<dbReference type="OrthoDB" id="9764501at2"/>
<dbReference type="InterPro" id="IPR013785">
    <property type="entry name" value="Aldolase_TIM"/>
</dbReference>
<protein>
    <recommendedName>
        <fullName evidence="12">tRNA-dihydrouridine synthase</fullName>
        <ecNumber evidence="12">1.3.1.-</ecNumber>
    </recommendedName>
</protein>
<dbReference type="PIRSF" id="PIRSF006621">
    <property type="entry name" value="Dus"/>
    <property type="match status" value="1"/>
</dbReference>
<keyword evidence="5 12" id="KW-0288">FMN</keyword>
<feature type="active site" description="Proton donor" evidence="13">
    <location>
        <position position="111"/>
    </location>
</feature>
<organism evidence="16 17">
    <name type="scientific">Georhizobium profundi</name>
    <dbReference type="NCBI Taxonomy" id="2341112"/>
    <lineage>
        <taxon>Bacteria</taxon>
        <taxon>Pseudomonadati</taxon>
        <taxon>Pseudomonadota</taxon>
        <taxon>Alphaproteobacteria</taxon>
        <taxon>Hyphomicrobiales</taxon>
        <taxon>Rhizobiaceae</taxon>
        <taxon>Georhizobium</taxon>
    </lineage>
</organism>
<comment type="cofactor">
    <cofactor evidence="1 12 14">
        <name>FMN</name>
        <dbReference type="ChEBI" id="CHEBI:58210"/>
    </cofactor>
</comment>
<dbReference type="GO" id="GO:0050660">
    <property type="term" value="F:flavin adenine dinucleotide binding"/>
    <property type="evidence" value="ECO:0007669"/>
    <property type="project" value="InterPro"/>
</dbReference>
<name>A0A3S9B535_9HYPH</name>
<evidence type="ECO:0000256" key="4">
    <source>
        <dbReference type="ARBA" id="ARBA00022630"/>
    </source>
</evidence>
<proteinExistence type="inferred from homology"/>
<dbReference type="Pfam" id="PF01207">
    <property type="entry name" value="Dus"/>
    <property type="match status" value="1"/>
</dbReference>
<evidence type="ECO:0000256" key="8">
    <source>
        <dbReference type="ARBA" id="ARBA00022884"/>
    </source>
</evidence>
<dbReference type="PROSITE" id="PS01136">
    <property type="entry name" value="UPF0034"/>
    <property type="match status" value="1"/>
</dbReference>
<evidence type="ECO:0000256" key="11">
    <source>
        <dbReference type="ARBA" id="ARBA00048802"/>
    </source>
</evidence>
<dbReference type="RefSeq" id="WP_126010354.1">
    <property type="nucleotide sequence ID" value="NZ_CP032509.1"/>
</dbReference>
<evidence type="ECO:0000256" key="10">
    <source>
        <dbReference type="ARBA" id="ARBA00048205"/>
    </source>
</evidence>
<feature type="binding site" evidence="14">
    <location>
        <position position="150"/>
    </location>
    <ligand>
        <name>FMN</name>
        <dbReference type="ChEBI" id="CHEBI:58210"/>
    </ligand>
</feature>
<reference evidence="16 17" key="1">
    <citation type="submission" date="2018-09" db="EMBL/GenBank/DDBJ databases">
        <title>Marinorhizobium profundi gen. nov., sp. nov., isolated from a deep-sea sediment sample from the New Britain Trench and proposal of Marinorhizobiaceae fam. nov. in the order Rhizobiales of the class Alphaproteobacteria.</title>
        <authorList>
            <person name="Cao J."/>
        </authorList>
    </citation>
    <scope>NUCLEOTIDE SEQUENCE [LARGE SCALE GENOMIC DNA]</scope>
    <source>
        <strain evidence="16 17">WS11</strain>
    </source>
</reference>
<dbReference type="SUPFAM" id="SSF51395">
    <property type="entry name" value="FMN-linked oxidoreductases"/>
    <property type="match status" value="1"/>
</dbReference>
<evidence type="ECO:0000256" key="1">
    <source>
        <dbReference type="ARBA" id="ARBA00001917"/>
    </source>
</evidence>
<evidence type="ECO:0000256" key="13">
    <source>
        <dbReference type="PIRSR" id="PIRSR006621-1"/>
    </source>
</evidence>
<keyword evidence="3" id="KW-0820">tRNA-binding</keyword>
<evidence type="ECO:0000259" key="15">
    <source>
        <dbReference type="Pfam" id="PF01207"/>
    </source>
</evidence>
<dbReference type="InterPro" id="IPR018517">
    <property type="entry name" value="tRNA_hU_synthase_CS"/>
</dbReference>
<keyword evidence="6 12" id="KW-0819">tRNA processing</keyword>
<dbReference type="EC" id="1.3.1.-" evidence="12"/>
<keyword evidence="9 12" id="KW-0560">Oxidoreductase</keyword>
<evidence type="ECO:0000256" key="12">
    <source>
        <dbReference type="PIRNR" id="PIRNR006621"/>
    </source>
</evidence>
<keyword evidence="14" id="KW-0547">Nucleotide-binding</keyword>